<evidence type="ECO:0000313" key="10">
    <source>
        <dbReference type="Proteomes" id="UP000323522"/>
    </source>
</evidence>
<organism evidence="9 10">
    <name type="scientific">Sphaerotilus sulfidivorans</name>
    <dbReference type="NCBI Taxonomy" id="639200"/>
    <lineage>
        <taxon>Bacteria</taxon>
        <taxon>Pseudomonadati</taxon>
        <taxon>Pseudomonadota</taxon>
        <taxon>Betaproteobacteria</taxon>
        <taxon>Burkholderiales</taxon>
        <taxon>Sphaerotilaceae</taxon>
        <taxon>Sphaerotilus</taxon>
    </lineage>
</organism>
<dbReference type="Proteomes" id="UP001549111">
    <property type="component" value="Unassembled WGS sequence"/>
</dbReference>
<dbReference type="RefSeq" id="WP_149504215.1">
    <property type="nucleotide sequence ID" value="NZ_CP035708.1"/>
</dbReference>
<dbReference type="PRINTS" id="PR00344">
    <property type="entry name" value="BCTRLSENSOR"/>
</dbReference>
<evidence type="ECO:0000313" key="9">
    <source>
        <dbReference type="EMBL" id="QEN01535.1"/>
    </source>
</evidence>
<dbReference type="PROSITE" id="PS50109">
    <property type="entry name" value="HIS_KIN"/>
    <property type="match status" value="1"/>
</dbReference>
<evidence type="ECO:0000256" key="2">
    <source>
        <dbReference type="ARBA" id="ARBA00012438"/>
    </source>
</evidence>
<dbReference type="GO" id="GO:0000155">
    <property type="term" value="F:phosphorelay sensor kinase activity"/>
    <property type="evidence" value="ECO:0007669"/>
    <property type="project" value="InterPro"/>
</dbReference>
<keyword evidence="4" id="KW-0808">Transferase</keyword>
<keyword evidence="3" id="KW-0597">Phosphoprotein</keyword>
<gene>
    <name evidence="8" type="ORF">ABIC99_002411</name>
    <name evidence="9" type="ORF">EWH46_12595</name>
</gene>
<dbReference type="GO" id="GO:0009927">
    <property type="term" value="F:histidine phosphotransfer kinase activity"/>
    <property type="evidence" value="ECO:0007669"/>
    <property type="project" value="TreeGrafter"/>
</dbReference>
<keyword evidence="6" id="KW-0175">Coiled coil</keyword>
<keyword evidence="5 9" id="KW-0418">Kinase</keyword>
<dbReference type="InterPro" id="IPR003594">
    <property type="entry name" value="HATPase_dom"/>
</dbReference>
<reference evidence="9 10" key="1">
    <citation type="submission" date="2019-02" db="EMBL/GenBank/DDBJ databases">
        <title>Complete Genome Sequence and Methylome Analysis of Sphaerotilus natans subsp. sulfidivorans D-507.</title>
        <authorList>
            <person name="Fomenkov A."/>
            <person name="Gridneva E."/>
            <person name="Smolyakov D."/>
            <person name="Dubinina G."/>
            <person name="Vincze T."/>
            <person name="Grabovich M."/>
            <person name="Roberts R.J."/>
        </authorList>
    </citation>
    <scope>NUCLEOTIDE SEQUENCE [LARGE SCALE GENOMIC DNA]</scope>
    <source>
        <strain evidence="9 10">D-507</strain>
    </source>
</reference>
<dbReference type="EMBL" id="JBEPLS010000008">
    <property type="protein sequence ID" value="MET3604595.1"/>
    <property type="molecule type" value="Genomic_DNA"/>
</dbReference>
<dbReference type="InterPro" id="IPR004358">
    <property type="entry name" value="Sig_transdc_His_kin-like_C"/>
</dbReference>
<dbReference type="KEGG" id="snn:EWH46_12595"/>
<dbReference type="PANTHER" id="PTHR43047:SF9">
    <property type="entry name" value="HISTIDINE KINASE"/>
    <property type="match status" value="1"/>
</dbReference>
<proteinExistence type="predicted"/>
<reference evidence="8 11" key="2">
    <citation type="submission" date="2024-06" db="EMBL/GenBank/DDBJ databases">
        <title>Genomic Encyclopedia of Type Strains, Phase IV (KMG-IV): sequencing the most valuable type-strain genomes for metagenomic binning, comparative biology and taxonomic classification.</title>
        <authorList>
            <person name="Goeker M."/>
        </authorList>
    </citation>
    <scope>NUCLEOTIDE SEQUENCE [LARGE SCALE GENOMIC DNA]</scope>
    <source>
        <strain evidence="8 11">D-501</strain>
    </source>
</reference>
<evidence type="ECO:0000256" key="6">
    <source>
        <dbReference type="SAM" id="Coils"/>
    </source>
</evidence>
<dbReference type="SUPFAM" id="SSF47384">
    <property type="entry name" value="Homodimeric domain of signal transducing histidine kinase"/>
    <property type="match status" value="1"/>
</dbReference>
<name>A0A5C1Q0Q2_9BURK</name>
<evidence type="ECO:0000256" key="4">
    <source>
        <dbReference type="ARBA" id="ARBA00022679"/>
    </source>
</evidence>
<dbReference type="OrthoDB" id="6114847at2"/>
<evidence type="ECO:0000313" key="8">
    <source>
        <dbReference type="EMBL" id="MET3604595.1"/>
    </source>
</evidence>
<protein>
    <recommendedName>
        <fullName evidence="2">histidine kinase</fullName>
        <ecNumber evidence="2">2.7.13.3</ecNumber>
    </recommendedName>
</protein>
<dbReference type="Gene3D" id="1.10.287.130">
    <property type="match status" value="1"/>
</dbReference>
<dbReference type="Pfam" id="PF02518">
    <property type="entry name" value="HATPase_c"/>
    <property type="match status" value="1"/>
</dbReference>
<feature type="domain" description="Histidine kinase" evidence="7">
    <location>
        <begin position="153"/>
        <end position="373"/>
    </location>
</feature>
<evidence type="ECO:0000256" key="3">
    <source>
        <dbReference type="ARBA" id="ARBA00022553"/>
    </source>
</evidence>
<feature type="coiled-coil region" evidence="6">
    <location>
        <begin position="116"/>
        <end position="146"/>
    </location>
</feature>
<accession>A0A5C1Q0Q2</accession>
<dbReference type="Proteomes" id="UP000323522">
    <property type="component" value="Chromosome"/>
</dbReference>
<evidence type="ECO:0000256" key="1">
    <source>
        <dbReference type="ARBA" id="ARBA00000085"/>
    </source>
</evidence>
<dbReference type="SMART" id="SM00388">
    <property type="entry name" value="HisKA"/>
    <property type="match status" value="1"/>
</dbReference>
<dbReference type="SUPFAM" id="SSF55874">
    <property type="entry name" value="ATPase domain of HSP90 chaperone/DNA topoisomerase II/histidine kinase"/>
    <property type="match status" value="1"/>
</dbReference>
<evidence type="ECO:0000256" key="5">
    <source>
        <dbReference type="ARBA" id="ARBA00022777"/>
    </source>
</evidence>
<keyword evidence="11" id="KW-1185">Reference proteome</keyword>
<dbReference type="EMBL" id="CP035708">
    <property type="protein sequence ID" value="QEN01535.1"/>
    <property type="molecule type" value="Genomic_DNA"/>
</dbReference>
<dbReference type="EC" id="2.7.13.3" evidence="2"/>
<dbReference type="InterPro" id="IPR005467">
    <property type="entry name" value="His_kinase_dom"/>
</dbReference>
<dbReference type="SMART" id="SM00387">
    <property type="entry name" value="HATPase_c"/>
    <property type="match status" value="1"/>
</dbReference>
<dbReference type="AlphaFoldDB" id="A0A5C1Q0Q2"/>
<dbReference type="InterPro" id="IPR003661">
    <property type="entry name" value="HisK_dim/P_dom"/>
</dbReference>
<comment type="catalytic activity">
    <reaction evidence="1">
        <text>ATP + protein L-histidine = ADP + protein N-phospho-L-histidine.</text>
        <dbReference type="EC" id="2.7.13.3"/>
    </reaction>
</comment>
<dbReference type="InterPro" id="IPR036097">
    <property type="entry name" value="HisK_dim/P_sf"/>
</dbReference>
<dbReference type="PANTHER" id="PTHR43047">
    <property type="entry name" value="TWO-COMPONENT HISTIDINE PROTEIN KINASE"/>
    <property type="match status" value="1"/>
</dbReference>
<dbReference type="CDD" id="cd00082">
    <property type="entry name" value="HisKA"/>
    <property type="match status" value="1"/>
</dbReference>
<dbReference type="Gene3D" id="3.30.565.10">
    <property type="entry name" value="Histidine kinase-like ATPase, C-terminal domain"/>
    <property type="match status" value="1"/>
</dbReference>
<sequence>MSASMRSCSLMSRVGRLWLPGVLAWGLATAWLLPRADDPLRLALLVPIALLCLGSPAVSLGRAWLQAGLAGLPVLAAVLMPPFDARRAWLVTVLLLGSTLLGLHHRRLFLTQQVLRDRTALLMAELAAEKEAAEEARAVAEAATRARTSFFTAASHDLRQPLHALVLFTKSLQLRNRDPGLDETLGQLAGAIESLDHLFDRLLDLSSLDAGAVKVDARAFHLREVYARLKPHFEPQAFDKGLSLSFRGGRHAALADPVLVERILRNLLSNAIRFTEDGGVLVSCRSRPEGLLLQVWDSGPGIDDAQLPRIFDEYYQVGPGEGDAVAEEPVPRRGRGLGLAIVRRLALLMALPLRVDSRPGHGTVFTLQLPVASAAQIEAASRMPPAPMRTLPTLQGIHVVCIGEAAAAEQGAAGLLRGWGASVSAFASATGLAAWAAVQPRVPALLIADARLSSGADGLAPVGLLRRIFGQTVPAVLLLHQLPAGDPTGSTFTPHEPDVHALPHPVTPNRLRAMVGAKLGPRPAATPAGTVQSRSPT</sequence>
<evidence type="ECO:0000313" key="11">
    <source>
        <dbReference type="Proteomes" id="UP001549111"/>
    </source>
</evidence>
<evidence type="ECO:0000259" key="7">
    <source>
        <dbReference type="PROSITE" id="PS50109"/>
    </source>
</evidence>
<dbReference type="Pfam" id="PF00512">
    <property type="entry name" value="HisKA"/>
    <property type="match status" value="1"/>
</dbReference>
<dbReference type="InterPro" id="IPR036890">
    <property type="entry name" value="HATPase_C_sf"/>
</dbReference>
<dbReference type="GO" id="GO:0005886">
    <property type="term" value="C:plasma membrane"/>
    <property type="evidence" value="ECO:0007669"/>
    <property type="project" value="TreeGrafter"/>
</dbReference>